<name>A0A1J1IU65_9DIPT</name>
<dbReference type="EMBL" id="CVRI01000058">
    <property type="protein sequence ID" value="CRL02662.1"/>
    <property type="molecule type" value="Genomic_DNA"/>
</dbReference>
<evidence type="ECO:0000313" key="4">
    <source>
        <dbReference type="Proteomes" id="UP000183832"/>
    </source>
</evidence>
<dbReference type="STRING" id="568069.A0A1J1IU65"/>
<feature type="region of interest" description="Disordered" evidence="1">
    <location>
        <begin position="1"/>
        <end position="22"/>
    </location>
</feature>
<proteinExistence type="predicted"/>
<dbReference type="AlphaFoldDB" id="A0A1J1IU65"/>
<evidence type="ECO:0000256" key="2">
    <source>
        <dbReference type="SAM" id="Phobius"/>
    </source>
</evidence>
<keyword evidence="4" id="KW-1185">Reference proteome</keyword>
<feature type="compositionally biased region" description="Polar residues" evidence="1">
    <location>
        <begin position="1"/>
        <end position="16"/>
    </location>
</feature>
<evidence type="ECO:0000313" key="3">
    <source>
        <dbReference type="EMBL" id="CRL02662.1"/>
    </source>
</evidence>
<keyword evidence="2" id="KW-1133">Transmembrane helix</keyword>
<dbReference type="Proteomes" id="UP000183832">
    <property type="component" value="Unassembled WGS sequence"/>
</dbReference>
<evidence type="ECO:0000256" key="1">
    <source>
        <dbReference type="SAM" id="MobiDB-lite"/>
    </source>
</evidence>
<sequence length="170" mass="20177">MYPLQNNRCNTTAQKPQQMQMSDQMSMTSVHMDQSLNYVMDGSDMMGPPTPKNMGSPYGDIIYDDPHYHHRHEQEKTTTTTDASEEPRLKKYSYFYLGRKLWYIPLFFTTIWILYVGALIIRSIFRHKIESPNHYQRSLNNLSPKETVDKINEMTAFTMKQIEEFKEKYL</sequence>
<reference evidence="3 4" key="1">
    <citation type="submission" date="2015-04" db="EMBL/GenBank/DDBJ databases">
        <authorList>
            <person name="Syromyatnikov M.Y."/>
            <person name="Popov V.N."/>
        </authorList>
    </citation>
    <scope>NUCLEOTIDE SEQUENCE [LARGE SCALE GENOMIC DNA]</scope>
</reference>
<accession>A0A1J1IU65</accession>
<protein>
    <submittedName>
        <fullName evidence="3">CLUMA_CG016014, isoform A</fullName>
    </submittedName>
</protein>
<gene>
    <name evidence="3" type="primary">putative GD23284</name>
    <name evidence="3" type="ORF">CLUMA_CG016014</name>
</gene>
<dbReference type="OrthoDB" id="8194095at2759"/>
<organism evidence="3 4">
    <name type="scientific">Clunio marinus</name>
    <dbReference type="NCBI Taxonomy" id="568069"/>
    <lineage>
        <taxon>Eukaryota</taxon>
        <taxon>Metazoa</taxon>
        <taxon>Ecdysozoa</taxon>
        <taxon>Arthropoda</taxon>
        <taxon>Hexapoda</taxon>
        <taxon>Insecta</taxon>
        <taxon>Pterygota</taxon>
        <taxon>Neoptera</taxon>
        <taxon>Endopterygota</taxon>
        <taxon>Diptera</taxon>
        <taxon>Nematocera</taxon>
        <taxon>Chironomoidea</taxon>
        <taxon>Chironomidae</taxon>
        <taxon>Clunio</taxon>
    </lineage>
</organism>
<keyword evidence="2" id="KW-0812">Transmembrane</keyword>
<keyword evidence="2" id="KW-0472">Membrane</keyword>
<feature type="transmembrane region" description="Helical" evidence="2">
    <location>
        <begin position="101"/>
        <end position="121"/>
    </location>
</feature>